<dbReference type="InterPro" id="IPR011990">
    <property type="entry name" value="TPR-like_helical_dom_sf"/>
</dbReference>
<name>A0AA88YRS8_PINIB</name>
<dbReference type="InterPro" id="IPR031101">
    <property type="entry name" value="Ctr9"/>
</dbReference>
<feature type="compositionally biased region" description="Basic residues" evidence="5">
    <location>
        <begin position="1006"/>
        <end position="1015"/>
    </location>
</feature>
<evidence type="ECO:0000256" key="4">
    <source>
        <dbReference type="SAM" id="Coils"/>
    </source>
</evidence>
<evidence type="ECO:0000313" key="7">
    <source>
        <dbReference type="EMBL" id="KAK3103266.1"/>
    </source>
</evidence>
<feature type="compositionally biased region" description="Basic residues" evidence="5">
    <location>
        <begin position="1082"/>
        <end position="1095"/>
    </location>
</feature>
<dbReference type="Pfam" id="PF13424">
    <property type="entry name" value="TPR_12"/>
    <property type="match status" value="1"/>
</dbReference>
<keyword evidence="1" id="KW-0677">Repeat</keyword>
<dbReference type="SUPFAM" id="SSF48452">
    <property type="entry name" value="TPR-like"/>
    <property type="match status" value="1"/>
</dbReference>
<sequence length="1290" mass="146474">MKVHLHENFSLGKRKPHETGRIAKAVVITRKYVLSTCKNVGKLKFVIRMRSVRRQYVFRTASIFVLEHVDHVFHALMTLKYVYTCVAKALLLRTVKVPIKPPYYDVIVQITPLRLYSYNHSVIELDLDQLPEGEEVLSILRQEVAPLHIWVTLALEYYKQSLINDFVKILDASRTDAGLDYPNFERDQMRALDTLAAYYVQKGHKEKNKDKKRELFTQATLLYTTADRIIMYDQNHLLGRAYFCLLEGDKMDQADAQFNFVLGQASNNIPSLLGKACIAFNKKDFRGALAYYKKALRTNSNCPASVRLGMGHCFVKLNKLEKARMAFERALRLDSQCVGALIGLAILELNNKTQDSIKNGVQLLSKAYTIDSTNPMILNHLANHFFYKKDYQKVQHLALHSFHNTENEAMRAESCYQLARAFHVQEDYDQAFQYYYQSTQFAPPNFVLPFFGLGQMYIYRGDNENASQCFEKVMKAQPGNYETMKILGSLYANSIDTSKRDTAKQHLKKVTEQFPDDVEAWIELAQILEQHDVQGALSAYGTATRILKEKVEAEVPPEILNNVAALHFRLGNLQEAKKCYEASLERSRSDAQHDETYYSAISVTTTYNLARLYEATHEYDDAERLYKSILREHPNYVDCYLRLGCMARDRGQIYEASDWFKEALQINQDHPDAWSLIGNLHLAKHEWGPGQKKFERIIGRPNTKDDAYSLIALGNVWLQTLHMPMRDKDKEKRHQDRALAMYKQVLRNDDRNIWAANGIGCVLAHKGCINEARDVFAQVREATADFPDVWLNIAHIYVEQKQYVAAVQMYENCLKKFFKHHNTEVMVYLARAYYKCGRLRECKTILLKARHVSPSDTVLLYNIALVQQKLATSILKDEKSNLKTVLGAVRDLELAHKYFSYLSQHGDRMKFDLNQAALEARQCQDLLSQAQYHVARARKIDEAERELRKRQEEEREAIKQKKLQEEMEKQRIKEEMDKKLMEQRAKFVEKAKKIALEPEPEDKPRKSGGAKRGKRHDVDDIIDDDESSDDRPRRRKRRVGSSGSEGENEDRDGGKVKRRKKRRSRKERGGDDSDDEGGDGKQRKRRKTKDLKKKSKLDEDGLTAKQRRKVVSKAIITSSEGSDSEGGSKRLKIADMAGSDDESGNEGVGKRRRIMSDSDSDAGSRKSGSGSDRGRSRSRSGSRSGSGSDRGRSRSRSGSRSGSGSRKSRSGSRSGSERSRSGSPRSKSRSRSRSGSRSPARSGSGSPARSRSRSRSGSRSGSAAGSPVGSPAGSGREDNEGGGSGGEESG</sequence>
<feature type="domain" description="Tetratricopeptide repeat protein 21A/21B fourth ARM" evidence="6">
    <location>
        <begin position="283"/>
        <end position="436"/>
    </location>
</feature>
<dbReference type="CDD" id="cd22265">
    <property type="entry name" value="UDM1_RNF168"/>
    <property type="match status" value="1"/>
</dbReference>
<dbReference type="Pfam" id="PF25068">
    <property type="entry name" value="ARM_TT21_4th"/>
    <property type="match status" value="1"/>
</dbReference>
<dbReference type="InterPro" id="IPR056836">
    <property type="entry name" value="ARM_TT21_4th"/>
</dbReference>
<feature type="compositionally biased region" description="Low complexity" evidence="5">
    <location>
        <begin position="1235"/>
        <end position="1249"/>
    </location>
</feature>
<dbReference type="SMART" id="SM00028">
    <property type="entry name" value="TPR"/>
    <property type="match status" value="10"/>
</dbReference>
<protein>
    <recommendedName>
        <fullName evidence="6">Tetratricopeptide repeat protein 21A/21B fourth ARM domain-containing protein</fullName>
    </recommendedName>
</protein>
<dbReference type="EMBL" id="VSWD01000005">
    <property type="protein sequence ID" value="KAK3103266.1"/>
    <property type="molecule type" value="Genomic_DNA"/>
</dbReference>
<dbReference type="Gene3D" id="1.25.40.10">
    <property type="entry name" value="Tetratricopeptide repeat domain"/>
    <property type="match status" value="4"/>
</dbReference>
<feature type="compositionally biased region" description="Low complexity" evidence="5">
    <location>
        <begin position="1257"/>
        <end position="1274"/>
    </location>
</feature>
<feature type="compositionally biased region" description="Basic and acidic residues" evidence="5">
    <location>
        <begin position="992"/>
        <end position="1005"/>
    </location>
</feature>
<comment type="caution">
    <text evidence="7">The sequence shown here is derived from an EMBL/GenBank/DDBJ whole genome shotgun (WGS) entry which is preliminary data.</text>
</comment>
<gene>
    <name evidence="7" type="ORF">FSP39_017980</name>
</gene>
<dbReference type="SUPFAM" id="SSF81901">
    <property type="entry name" value="HCP-like"/>
    <property type="match status" value="1"/>
</dbReference>
<keyword evidence="4" id="KW-0175">Coiled coil</keyword>
<feature type="repeat" description="TPR" evidence="3">
    <location>
        <begin position="557"/>
        <end position="590"/>
    </location>
</feature>
<dbReference type="FunFam" id="1.25.40.10:FF:000089">
    <property type="entry name" value="CTR9 homolog, Paf1/RNA polymerase II complex component"/>
    <property type="match status" value="1"/>
</dbReference>
<dbReference type="InterPro" id="IPR019734">
    <property type="entry name" value="TPR_rpt"/>
</dbReference>
<evidence type="ECO:0000259" key="6">
    <source>
        <dbReference type="Pfam" id="PF25068"/>
    </source>
</evidence>
<dbReference type="Pfam" id="PF13374">
    <property type="entry name" value="TPR_10"/>
    <property type="match status" value="1"/>
</dbReference>
<keyword evidence="2 3" id="KW-0802">TPR repeat</keyword>
<dbReference type="PROSITE" id="PS50005">
    <property type="entry name" value="TPR"/>
    <property type="match status" value="6"/>
</dbReference>
<feature type="compositionally biased region" description="Basic residues" evidence="5">
    <location>
        <begin position="1056"/>
        <end position="1066"/>
    </location>
</feature>
<dbReference type="Pfam" id="PF14559">
    <property type="entry name" value="TPR_19"/>
    <property type="match status" value="1"/>
</dbReference>
<dbReference type="Proteomes" id="UP001186944">
    <property type="component" value="Unassembled WGS sequence"/>
</dbReference>
<dbReference type="GO" id="GO:0006368">
    <property type="term" value="P:transcription elongation by RNA polymerase II"/>
    <property type="evidence" value="ECO:0007669"/>
    <property type="project" value="TreeGrafter"/>
</dbReference>
<accession>A0AA88YRS8</accession>
<evidence type="ECO:0000256" key="5">
    <source>
        <dbReference type="SAM" id="MobiDB-lite"/>
    </source>
</evidence>
<dbReference type="FunFam" id="1.25.40.10:FF:000841">
    <property type="entry name" value="RNA polymerase-associated protein CTR9 homolog"/>
    <property type="match status" value="1"/>
</dbReference>
<dbReference type="PANTHER" id="PTHR14027:SF2">
    <property type="entry name" value="RNA POLYMERASE-ASSOCIATED PROTEIN CTR9 HOMOLOG"/>
    <property type="match status" value="1"/>
</dbReference>
<feature type="coiled-coil region" evidence="4">
    <location>
        <begin position="936"/>
        <end position="984"/>
    </location>
</feature>
<dbReference type="PANTHER" id="PTHR14027">
    <property type="entry name" value="RNA POLYMERASE-ASSOCIATED PROTEIN CTR9"/>
    <property type="match status" value="1"/>
</dbReference>
<feature type="repeat" description="TPR" evidence="3">
    <location>
        <begin position="412"/>
        <end position="445"/>
    </location>
</feature>
<dbReference type="FunFam" id="1.25.40.10:FF:000084">
    <property type="entry name" value="CTR9 homolog, Paf1/RNA polymerase II complex component"/>
    <property type="match status" value="1"/>
</dbReference>
<feature type="repeat" description="TPR" evidence="3">
    <location>
        <begin position="447"/>
        <end position="480"/>
    </location>
</feature>
<reference evidence="7" key="1">
    <citation type="submission" date="2019-08" db="EMBL/GenBank/DDBJ databases">
        <title>The improved chromosome-level genome for the pearl oyster Pinctada fucata martensii using PacBio sequencing and Hi-C.</title>
        <authorList>
            <person name="Zheng Z."/>
        </authorList>
    </citation>
    <scope>NUCLEOTIDE SEQUENCE</scope>
    <source>
        <strain evidence="7">ZZ-2019</strain>
        <tissue evidence="7">Adductor muscle</tissue>
    </source>
</reference>
<dbReference type="GO" id="GO:0000993">
    <property type="term" value="F:RNA polymerase II complex binding"/>
    <property type="evidence" value="ECO:0007669"/>
    <property type="project" value="TreeGrafter"/>
</dbReference>
<evidence type="ECO:0000313" key="8">
    <source>
        <dbReference type="Proteomes" id="UP001186944"/>
    </source>
</evidence>
<evidence type="ECO:0000256" key="3">
    <source>
        <dbReference type="PROSITE-ProRule" id="PRU00339"/>
    </source>
</evidence>
<dbReference type="GO" id="GO:0016593">
    <property type="term" value="C:Cdc73/Paf1 complex"/>
    <property type="evidence" value="ECO:0007669"/>
    <property type="project" value="TreeGrafter"/>
</dbReference>
<feature type="region of interest" description="Disordered" evidence="5">
    <location>
        <begin position="992"/>
        <end position="1290"/>
    </location>
</feature>
<feature type="compositionally biased region" description="Low complexity" evidence="5">
    <location>
        <begin position="1196"/>
        <end position="1205"/>
    </location>
</feature>
<evidence type="ECO:0000256" key="1">
    <source>
        <dbReference type="ARBA" id="ARBA00022737"/>
    </source>
</evidence>
<feature type="repeat" description="TPR" evidence="3">
    <location>
        <begin position="304"/>
        <end position="337"/>
    </location>
</feature>
<proteinExistence type="predicted"/>
<dbReference type="Pfam" id="PF13181">
    <property type="entry name" value="TPR_8"/>
    <property type="match status" value="1"/>
</dbReference>
<feature type="compositionally biased region" description="Gly residues" evidence="5">
    <location>
        <begin position="1281"/>
        <end position="1290"/>
    </location>
</feature>
<feature type="repeat" description="TPR" evidence="3">
    <location>
        <begin position="603"/>
        <end position="636"/>
    </location>
</feature>
<keyword evidence="8" id="KW-1185">Reference proteome</keyword>
<dbReference type="GO" id="GO:0006355">
    <property type="term" value="P:regulation of DNA-templated transcription"/>
    <property type="evidence" value="ECO:0007669"/>
    <property type="project" value="InterPro"/>
</dbReference>
<evidence type="ECO:0000256" key="2">
    <source>
        <dbReference type="ARBA" id="ARBA00022803"/>
    </source>
</evidence>
<dbReference type="FunFam" id="1.25.40.10:FF:000289">
    <property type="entry name" value="RNA polymerase-associated protein CTR9 homolog"/>
    <property type="match status" value="1"/>
</dbReference>
<feature type="repeat" description="TPR" evidence="3">
    <location>
        <begin position="637"/>
        <end position="670"/>
    </location>
</feature>
<organism evidence="7 8">
    <name type="scientific">Pinctada imbricata</name>
    <name type="common">Atlantic pearl-oyster</name>
    <name type="synonym">Pinctada martensii</name>
    <dbReference type="NCBI Taxonomy" id="66713"/>
    <lineage>
        <taxon>Eukaryota</taxon>
        <taxon>Metazoa</taxon>
        <taxon>Spiralia</taxon>
        <taxon>Lophotrochozoa</taxon>
        <taxon>Mollusca</taxon>
        <taxon>Bivalvia</taxon>
        <taxon>Autobranchia</taxon>
        <taxon>Pteriomorphia</taxon>
        <taxon>Pterioida</taxon>
        <taxon>Pterioidea</taxon>
        <taxon>Pteriidae</taxon>
        <taxon>Pinctada</taxon>
    </lineage>
</organism>